<gene>
    <name evidence="3" type="ORF">CC84DRAFT_1217106</name>
</gene>
<proteinExistence type="predicted"/>
<protein>
    <submittedName>
        <fullName evidence="3">Uncharacterized protein</fullName>
    </submittedName>
</protein>
<feature type="compositionally biased region" description="Low complexity" evidence="1">
    <location>
        <begin position="184"/>
        <end position="201"/>
    </location>
</feature>
<feature type="compositionally biased region" description="Low complexity" evidence="1">
    <location>
        <begin position="539"/>
        <end position="565"/>
    </location>
</feature>
<evidence type="ECO:0000313" key="4">
    <source>
        <dbReference type="Proteomes" id="UP000077069"/>
    </source>
</evidence>
<dbReference type="InParanoid" id="A0A177CG42"/>
<feature type="chain" id="PRO_5008058160" evidence="2">
    <location>
        <begin position="22"/>
        <end position="628"/>
    </location>
</feature>
<keyword evidence="2" id="KW-0732">Signal</keyword>
<reference evidence="3 4" key="1">
    <citation type="submission" date="2016-05" db="EMBL/GenBank/DDBJ databases">
        <title>Comparative analysis of secretome profiles of manganese(II)-oxidizing ascomycete fungi.</title>
        <authorList>
            <consortium name="DOE Joint Genome Institute"/>
            <person name="Zeiner C.A."/>
            <person name="Purvine S.O."/>
            <person name="Zink E.M."/>
            <person name="Wu S."/>
            <person name="Pasa-Tolic L."/>
            <person name="Chaput D.L."/>
            <person name="Haridas S."/>
            <person name="Grigoriev I.V."/>
            <person name="Santelli C.M."/>
            <person name="Hansel C.M."/>
        </authorList>
    </citation>
    <scope>NUCLEOTIDE SEQUENCE [LARGE SCALE GENOMIC DNA]</scope>
    <source>
        <strain evidence="3 4">AP3s5-JAC2a</strain>
    </source>
</reference>
<evidence type="ECO:0000313" key="3">
    <source>
        <dbReference type="EMBL" id="OAG05798.1"/>
    </source>
</evidence>
<keyword evidence="4" id="KW-1185">Reference proteome</keyword>
<name>A0A177CG42_9PLEO</name>
<dbReference type="GeneID" id="28766352"/>
<dbReference type="Proteomes" id="UP000077069">
    <property type="component" value="Unassembled WGS sequence"/>
</dbReference>
<sequence>MRKKDLLVLAVLQQITVHVSATQAICNRQSLMEEYSSQRGPSQVTVENSISNICQRDFVPPKTRSLRLDDIDVTINVSGNTTEHSVDSCIGALREIVSECCDGQTCTGGAVQFQDDITYELLYQPQGYEKSENEHVDLMARGRGGGRTRRPRPKATKSRPKSKPKPKAKAKPTPARKKTKPTRPSKSTKSSAAAKATPTKTCKQLYQQQLREYAIAERTTEKVSRDSVAFEKRSSPKQVYACQIKGRAANPSRFRIKALNYPDKEDMDAMTPAARYFGYARPEICTNFAFVQSGMLKAKVKNPEDYQVEHVLEWQTVADFFSWVRDKKITGTSFQVTNLPADSNICRYFKESWFGGSQVSFSLTNDGPERTVKDHLKWGFPGLDNRPKDFAFLHKVPNRLKAQMWAYKFGSQTAGIFAADSITEKIMGKTTNKKTTPKSIDQAKLAYLDLRALMAARKYMRSSKIAITLSREVKEMEKTIRKIDATLPQHSSPKKPAWVKQNLGPLWTEYMDERFKLANQRTTADMDKYIALLVKTWSPSAGSRSNSPSPGRGRTGSQSPGIGSSKGKGKAVVKRARTRKGGSKPAPKKNPSPSPNTKAAQEKDFFQEIRALEAAWKKEKSKPWRKPW</sequence>
<dbReference type="AlphaFoldDB" id="A0A177CG42"/>
<accession>A0A177CG42</accession>
<feature type="compositionally biased region" description="Basic residues" evidence="1">
    <location>
        <begin position="144"/>
        <end position="183"/>
    </location>
</feature>
<feature type="compositionally biased region" description="Basic residues" evidence="1">
    <location>
        <begin position="567"/>
        <end position="582"/>
    </location>
</feature>
<feature type="region of interest" description="Disordered" evidence="1">
    <location>
        <begin position="539"/>
        <end position="606"/>
    </location>
</feature>
<evidence type="ECO:0000256" key="2">
    <source>
        <dbReference type="SAM" id="SignalP"/>
    </source>
</evidence>
<dbReference type="RefSeq" id="XP_018036163.1">
    <property type="nucleotide sequence ID" value="XM_018182866.1"/>
</dbReference>
<dbReference type="EMBL" id="KV441552">
    <property type="protein sequence ID" value="OAG05798.1"/>
    <property type="molecule type" value="Genomic_DNA"/>
</dbReference>
<dbReference type="OrthoDB" id="3762642at2759"/>
<organism evidence="3 4">
    <name type="scientific">Paraphaeosphaeria sporulosa</name>
    <dbReference type="NCBI Taxonomy" id="1460663"/>
    <lineage>
        <taxon>Eukaryota</taxon>
        <taxon>Fungi</taxon>
        <taxon>Dikarya</taxon>
        <taxon>Ascomycota</taxon>
        <taxon>Pezizomycotina</taxon>
        <taxon>Dothideomycetes</taxon>
        <taxon>Pleosporomycetidae</taxon>
        <taxon>Pleosporales</taxon>
        <taxon>Massarineae</taxon>
        <taxon>Didymosphaeriaceae</taxon>
        <taxon>Paraphaeosphaeria</taxon>
    </lineage>
</organism>
<feature type="signal peptide" evidence="2">
    <location>
        <begin position="1"/>
        <end position="21"/>
    </location>
</feature>
<feature type="region of interest" description="Disordered" evidence="1">
    <location>
        <begin position="139"/>
        <end position="201"/>
    </location>
</feature>
<evidence type="ECO:0000256" key="1">
    <source>
        <dbReference type="SAM" id="MobiDB-lite"/>
    </source>
</evidence>